<reference evidence="1 2" key="1">
    <citation type="journal article" date="2020" name="ISME J.">
        <title>Uncovering the hidden diversity of litter-decomposition mechanisms in mushroom-forming fungi.</title>
        <authorList>
            <person name="Floudas D."/>
            <person name="Bentzer J."/>
            <person name="Ahren D."/>
            <person name="Johansson T."/>
            <person name="Persson P."/>
            <person name="Tunlid A."/>
        </authorList>
    </citation>
    <scope>NUCLEOTIDE SEQUENCE [LARGE SCALE GENOMIC DNA]</scope>
    <source>
        <strain evidence="1 2">CBS 146.42</strain>
    </source>
</reference>
<gene>
    <name evidence="1" type="ORF">D9756_010746</name>
</gene>
<name>A0A8H5CUF6_9AGAR</name>
<protein>
    <submittedName>
        <fullName evidence="1">Uncharacterized protein</fullName>
    </submittedName>
</protein>
<keyword evidence="2" id="KW-1185">Reference proteome</keyword>
<sequence length="94" mass="10352">MLNPLARFQPRYLPFTVLLVSSPVLNPLVKDDFLTLRLLLPYARNPEARITDGLLSLVLRISILTAIVRQSNASNNQCALSPAATVLASSYQDT</sequence>
<dbReference type="Proteomes" id="UP000559027">
    <property type="component" value="Unassembled WGS sequence"/>
</dbReference>
<accession>A0A8H5CUF6</accession>
<organism evidence="1 2">
    <name type="scientific">Leucocoprinus leucothites</name>
    <dbReference type="NCBI Taxonomy" id="201217"/>
    <lineage>
        <taxon>Eukaryota</taxon>
        <taxon>Fungi</taxon>
        <taxon>Dikarya</taxon>
        <taxon>Basidiomycota</taxon>
        <taxon>Agaricomycotina</taxon>
        <taxon>Agaricomycetes</taxon>
        <taxon>Agaricomycetidae</taxon>
        <taxon>Agaricales</taxon>
        <taxon>Agaricineae</taxon>
        <taxon>Agaricaceae</taxon>
        <taxon>Leucocoprinus</taxon>
    </lineage>
</organism>
<evidence type="ECO:0000313" key="2">
    <source>
        <dbReference type="Proteomes" id="UP000559027"/>
    </source>
</evidence>
<comment type="caution">
    <text evidence="1">The sequence shown here is derived from an EMBL/GenBank/DDBJ whole genome shotgun (WGS) entry which is preliminary data.</text>
</comment>
<dbReference type="AlphaFoldDB" id="A0A8H5CUF6"/>
<proteinExistence type="predicted"/>
<dbReference type="EMBL" id="JAACJO010000021">
    <property type="protein sequence ID" value="KAF5348125.1"/>
    <property type="molecule type" value="Genomic_DNA"/>
</dbReference>
<evidence type="ECO:0000313" key="1">
    <source>
        <dbReference type="EMBL" id="KAF5348125.1"/>
    </source>
</evidence>